<dbReference type="HOGENOM" id="CLU_013148_1_0_10"/>
<feature type="domain" description="Non-reducing end beta-L-arabinofuranosidase-like GH127 middle" evidence="2">
    <location>
        <begin position="451"/>
        <end position="562"/>
    </location>
</feature>
<evidence type="ECO:0000259" key="1">
    <source>
        <dbReference type="Pfam" id="PF07944"/>
    </source>
</evidence>
<dbReference type="Pfam" id="PF20736">
    <property type="entry name" value="Glyco_hydro127M"/>
    <property type="match status" value="1"/>
</dbReference>
<accession>I0KE70</accession>
<dbReference type="SUPFAM" id="SSF48208">
    <property type="entry name" value="Six-hairpin glycosidases"/>
    <property type="match status" value="1"/>
</dbReference>
<dbReference type="InterPro" id="IPR008928">
    <property type="entry name" value="6-hairpin_glycosidase_sf"/>
</dbReference>
<sequence>MLTRSLILFYCAKPVFYMRTHVFTILLSLACLGLMGAGYGQSAGAGLKAGGDYPIQPVPFTAVRVTDQFWAPRIRLNHEVTIPIALKHCYSTGRVDNFLVAGHLKAGTKFCTEYPFDDTDIYKIIEGASYSLQTFPDKLLDARIDSLIGYVASAQEPDGYLYTARTIDPAHPHPWAGLKRWEKESDLSHELYNSGHLFEAAVAHYQATGKKTLLNVALKNADLLVRDFGPGKLSYAPGHQVVEMGLVKLYRTTGRKAYLDLAKFLLDVRGKGQEYSQDHKPVTQQTEAVGHSVRATYMYSGMADVAAITGDKAYVTAMDRIWHDVVDGKYYITGGIGAEGGHEGFGPAYNLPNMSAYNETCAAIGTIYWNQRLFLLHGDARFYDVLERTLYNGMLSGVSLSGDRFFYPNPLQSQGQHARSAWFGCACCPSNVCRFIPSMPGYVYAQRGNRLYANLFVNSTANVTLNGTAIRVAQATTYPWSGDIAFTLNPAKAKAFELALRIPGWAQNQPVPGTLYRFADQRNSPVEITINGKKAAYTLDNGYAVLQQTWKPGDVVRLSLPMDVRRVEANEQVKADQDKVALQRGPIVYCAEWPDAPDGHVLDYILPDQSQLEARFNPALFGGADILTAEAAKVKRTSTGDFETSPARLMAIPYYAWANRGSGEMAVWLATKPTAAKPTPAPTIASTSKISASLATKALAALNDQDTPKHSNDHDNIYYHWWPKKDTTQWVQYTFAKPATVSSANVYWFDDGPWGGCRIPASWKLLYQTADGDWQEVKTKTPYPISKDAYNEVTFEPVQTGALRMLVQLPKDASSGILEWSVGGKSE</sequence>
<evidence type="ECO:0000259" key="2">
    <source>
        <dbReference type="Pfam" id="PF20736"/>
    </source>
</evidence>
<keyword evidence="5" id="KW-1185">Reference proteome</keyword>
<reference evidence="4 5" key="1">
    <citation type="journal article" date="2012" name="J. Bacteriol.">
        <title>Genome Sequence of Fibrella aestuarina BUZ 2T, a Filamentous Marine Bacterium.</title>
        <authorList>
            <person name="Filippini M."/>
            <person name="Qi W."/>
            <person name="Blom J."/>
            <person name="Goesmann A."/>
            <person name="Smits T.H."/>
            <person name="Bagheri H.C."/>
        </authorList>
    </citation>
    <scope>NUCLEOTIDE SEQUENCE [LARGE SCALE GENOMIC DNA]</scope>
    <source>
        <strain evidence="5">BUZ 2T</strain>
    </source>
</reference>
<dbReference type="Pfam" id="PF20737">
    <property type="entry name" value="Glyco_hydro127C"/>
    <property type="match status" value="1"/>
</dbReference>
<gene>
    <name evidence="4" type="ORF">FAES_4424</name>
</gene>
<evidence type="ECO:0000259" key="3">
    <source>
        <dbReference type="Pfam" id="PF20737"/>
    </source>
</evidence>
<dbReference type="KEGG" id="fae:FAES_4424"/>
<evidence type="ECO:0000313" key="5">
    <source>
        <dbReference type="Proteomes" id="UP000011058"/>
    </source>
</evidence>
<evidence type="ECO:0000313" key="4">
    <source>
        <dbReference type="EMBL" id="CCH02423.1"/>
    </source>
</evidence>
<dbReference type="InterPro" id="IPR008979">
    <property type="entry name" value="Galactose-bd-like_sf"/>
</dbReference>
<dbReference type="InterPro" id="IPR049049">
    <property type="entry name" value="Beta-AFase-like_GH127_C"/>
</dbReference>
<evidence type="ECO:0008006" key="6">
    <source>
        <dbReference type="Google" id="ProtNLM"/>
    </source>
</evidence>
<protein>
    <recommendedName>
        <fullName evidence="6">F5/8 type C domain-containing protein</fullName>
    </recommendedName>
</protein>
<dbReference type="Gene3D" id="2.60.120.260">
    <property type="entry name" value="Galactose-binding domain-like"/>
    <property type="match status" value="1"/>
</dbReference>
<dbReference type="GO" id="GO:0005975">
    <property type="term" value="P:carbohydrate metabolic process"/>
    <property type="evidence" value="ECO:0007669"/>
    <property type="project" value="InterPro"/>
</dbReference>
<dbReference type="InterPro" id="IPR012878">
    <property type="entry name" value="Beta-AFase-like_GH127_cat"/>
</dbReference>
<dbReference type="EMBL" id="HE796683">
    <property type="protein sequence ID" value="CCH02423.1"/>
    <property type="molecule type" value="Genomic_DNA"/>
</dbReference>
<dbReference type="STRING" id="1166018.FAES_4424"/>
<dbReference type="InterPro" id="IPR049046">
    <property type="entry name" value="Beta-AFase-like_GH127_middle"/>
</dbReference>
<name>I0KE70_9BACT</name>
<dbReference type="Proteomes" id="UP000011058">
    <property type="component" value="Chromosome"/>
</dbReference>
<organism evidence="4 5">
    <name type="scientific">Fibrella aestuarina BUZ 2</name>
    <dbReference type="NCBI Taxonomy" id="1166018"/>
    <lineage>
        <taxon>Bacteria</taxon>
        <taxon>Pseudomonadati</taxon>
        <taxon>Bacteroidota</taxon>
        <taxon>Cytophagia</taxon>
        <taxon>Cytophagales</taxon>
        <taxon>Spirosomataceae</taxon>
        <taxon>Fibrella</taxon>
    </lineage>
</organism>
<dbReference type="PATRIC" id="fig|1166018.3.peg.1388"/>
<dbReference type="eggNOG" id="COG3533">
    <property type="taxonomic scope" value="Bacteria"/>
</dbReference>
<proteinExistence type="predicted"/>
<dbReference type="SUPFAM" id="SSF49785">
    <property type="entry name" value="Galactose-binding domain-like"/>
    <property type="match status" value="1"/>
</dbReference>
<dbReference type="PROSITE" id="PS51257">
    <property type="entry name" value="PROKAR_LIPOPROTEIN"/>
    <property type="match status" value="1"/>
</dbReference>
<dbReference type="InterPro" id="IPR049174">
    <property type="entry name" value="Beta-AFase-like"/>
</dbReference>
<feature type="domain" description="Non-reducing end beta-L-arabinofuranosidase-like GH127 catalytic" evidence="1">
    <location>
        <begin position="62"/>
        <end position="440"/>
    </location>
</feature>
<dbReference type="PANTHER" id="PTHR43465:SF2">
    <property type="entry name" value="DUF1680 DOMAIN PROTEIN (AFU_ORTHOLOGUE AFUA_1G08910)"/>
    <property type="match status" value="1"/>
</dbReference>
<dbReference type="AlphaFoldDB" id="I0KE70"/>
<dbReference type="PANTHER" id="PTHR43465">
    <property type="entry name" value="DUF1680 DOMAIN PROTEIN (AFU_ORTHOLOGUE AFUA_1G08910)"/>
    <property type="match status" value="1"/>
</dbReference>
<feature type="domain" description="Non-reducing end beta-L-arabinofuranosidase-like GH127 C-terminal" evidence="3">
    <location>
        <begin position="564"/>
        <end position="669"/>
    </location>
</feature>
<dbReference type="Pfam" id="PF07944">
    <property type="entry name" value="Beta-AFase-like_GH127_cat"/>
    <property type="match status" value="1"/>
</dbReference>